<keyword evidence="1" id="KW-0175">Coiled coil</keyword>
<sequence length="243" mass="25709">MNKDWQKQFMGLVSSFTKSSTGAEDTPPPPSADDGGTGAGEGISDEFLDKLKSAIESGEVAVEESAIKAYCKTNGISEEDSAEIWGIISEGLSDEGGEEPAPGSDPESDIQKGGNKAMDPDFVAFAKSTAMAVKSAETHEMAIASLIEENAVFAKENQEIKKEIAFLKSELGKVLKQPVDSKKPVLDTSGIPAQYGRAEIIQLISKGVQDKKLALGDLQTFKSSGRQTEAVVEFLKSSSKGGN</sequence>
<protein>
    <submittedName>
        <fullName evidence="3">Uncharacterized protein</fullName>
    </submittedName>
</protein>
<evidence type="ECO:0000313" key="3">
    <source>
        <dbReference type="EMBL" id="GBF44338.1"/>
    </source>
</evidence>
<organism evidence="3 4">
    <name type="scientific">Leptospira ellinghausenii</name>
    <dbReference type="NCBI Taxonomy" id="1917822"/>
    <lineage>
        <taxon>Bacteria</taxon>
        <taxon>Pseudomonadati</taxon>
        <taxon>Spirochaetota</taxon>
        <taxon>Spirochaetia</taxon>
        <taxon>Leptospirales</taxon>
        <taxon>Leptospiraceae</taxon>
        <taxon>Leptospira</taxon>
    </lineage>
</organism>
<evidence type="ECO:0000313" key="4">
    <source>
        <dbReference type="Proteomes" id="UP000245206"/>
    </source>
</evidence>
<keyword evidence="4" id="KW-1185">Reference proteome</keyword>
<dbReference type="OrthoDB" id="9881845at2"/>
<accession>A0A2P2DI91</accession>
<comment type="caution">
    <text evidence="3">The sequence shown here is derived from an EMBL/GenBank/DDBJ whole genome shotgun (WGS) entry which is preliminary data.</text>
</comment>
<reference evidence="4" key="1">
    <citation type="journal article" date="2019" name="Microbiol. Immunol.">
        <title>Molecular and phenotypic characterization of Leptospira johnsonii sp. nov., Leptospira ellinghausenii sp. nov. and Leptospira ryugenii sp. nov. isolated from soil and water in Japan.</title>
        <authorList>
            <person name="Masuzawa T."/>
            <person name="Saito M."/>
            <person name="Nakao R."/>
            <person name="Nikaido Y."/>
            <person name="Matsumoto M."/>
            <person name="Ogawa M."/>
            <person name="Yokoyama M."/>
            <person name="Hidaka Y."/>
            <person name="Tomita J."/>
            <person name="Sakakibara K."/>
            <person name="Suzuki K."/>
            <person name="Yasuda S."/>
            <person name="Sato H."/>
            <person name="Yamaguchi M."/>
            <person name="Yoshida S.I."/>
            <person name="Koizumi N."/>
            <person name="Kawamura Y."/>
        </authorList>
    </citation>
    <scope>NUCLEOTIDE SEQUENCE [LARGE SCALE GENOMIC DNA]</scope>
    <source>
        <strain evidence="4">E18</strain>
    </source>
</reference>
<proteinExistence type="predicted"/>
<evidence type="ECO:0000256" key="1">
    <source>
        <dbReference type="SAM" id="Coils"/>
    </source>
</evidence>
<dbReference type="RefSeq" id="WP_108961314.1">
    <property type="nucleotide sequence ID" value="NZ_BFAZ01000011.1"/>
</dbReference>
<dbReference type="Proteomes" id="UP000245206">
    <property type="component" value="Unassembled WGS sequence"/>
</dbReference>
<feature type="compositionally biased region" description="Polar residues" evidence="2">
    <location>
        <begin position="14"/>
        <end position="23"/>
    </location>
</feature>
<dbReference type="AlphaFoldDB" id="A0A2P2DI91"/>
<feature type="region of interest" description="Disordered" evidence="2">
    <location>
        <begin position="13"/>
        <end position="45"/>
    </location>
</feature>
<dbReference type="EMBL" id="BFAZ01000011">
    <property type="protein sequence ID" value="GBF44338.1"/>
    <property type="molecule type" value="Genomic_DNA"/>
</dbReference>
<name>A0A2P2DI91_9LEPT</name>
<feature type="region of interest" description="Disordered" evidence="2">
    <location>
        <begin position="82"/>
        <end position="117"/>
    </location>
</feature>
<evidence type="ECO:0000256" key="2">
    <source>
        <dbReference type="SAM" id="MobiDB-lite"/>
    </source>
</evidence>
<gene>
    <name evidence="3" type="ORF">LPTSP2_36410</name>
</gene>
<feature type="coiled-coil region" evidence="1">
    <location>
        <begin position="143"/>
        <end position="177"/>
    </location>
</feature>